<dbReference type="HOGENOM" id="CLU_1277479_0_0_1"/>
<keyword evidence="1" id="KW-0328">Glycosyltransferase</keyword>
<dbReference type="EMBL" id="HE681725">
    <property type="protein sequence ID" value="CCG25082.1"/>
    <property type="molecule type" value="Genomic_DNA"/>
</dbReference>
<proteinExistence type="predicted"/>
<protein>
    <submittedName>
        <fullName evidence="1">Mnn7 mannosyltransferase</fullName>
    </submittedName>
</protein>
<organism evidence="1 2">
    <name type="scientific">Candida orthopsilosis (strain 90-125)</name>
    <name type="common">Yeast</name>
    <dbReference type="NCBI Taxonomy" id="1136231"/>
    <lineage>
        <taxon>Eukaryota</taxon>
        <taxon>Fungi</taxon>
        <taxon>Dikarya</taxon>
        <taxon>Ascomycota</taxon>
        <taxon>Saccharomycotina</taxon>
        <taxon>Pichiomycetes</taxon>
        <taxon>Debaryomycetaceae</taxon>
        <taxon>Candida/Lodderomyces clade</taxon>
        <taxon>Candida</taxon>
    </lineage>
</organism>
<evidence type="ECO:0000313" key="1">
    <source>
        <dbReference type="EMBL" id="CCG25082.1"/>
    </source>
</evidence>
<dbReference type="GO" id="GO:0016757">
    <property type="term" value="F:glycosyltransferase activity"/>
    <property type="evidence" value="ECO:0007669"/>
    <property type="project" value="UniProtKB-KW"/>
</dbReference>
<dbReference type="Proteomes" id="UP000005018">
    <property type="component" value="Chromosome 7"/>
</dbReference>
<dbReference type="SUPFAM" id="SSF52058">
    <property type="entry name" value="L domain-like"/>
    <property type="match status" value="1"/>
</dbReference>
<dbReference type="GeneID" id="14541834"/>
<accession>H8XAA5</accession>
<dbReference type="RefSeq" id="XP_003871207.1">
    <property type="nucleotide sequence ID" value="XM_003871158.1"/>
</dbReference>
<reference evidence="1 2" key="1">
    <citation type="journal article" date="2012" name="PLoS ONE">
        <title>Sequence and analysis of the genome of the pathogenic yeast Candida orthopsilosis.</title>
        <authorList>
            <person name="Riccombeni A."/>
            <person name="Vidanes G."/>
            <person name="Proux-Wera E."/>
            <person name="Wolfe K.H."/>
            <person name="Butler G."/>
        </authorList>
    </citation>
    <scope>NUCLEOTIDE SEQUENCE [LARGE SCALE GENOMIC DNA]</scope>
    <source>
        <strain evidence="1 2">Co 90-125</strain>
    </source>
</reference>
<keyword evidence="2" id="KW-1185">Reference proteome</keyword>
<sequence>MSELLKIYSFTLKHLHLGSSMLICYTELDFRRFEKLIDEISLPDSLEVLISTSYGLNSIDKVTFSKNLTALHFNAYDIESLDGLIFPPALAALDLQNSRIKNLQGEVFPSTLKRLIVRITDTVDLSKDMYGKSLQLEKLWLKSFESNKLTCTIPTSLQSLRLEYLGPSVFNELGNGLVHLTVASCCLDLRSLKFGSESKLKYFCMSNCSIKTLGMD</sequence>
<dbReference type="OrthoDB" id="6363818at2759"/>
<evidence type="ECO:0000313" key="2">
    <source>
        <dbReference type="Proteomes" id="UP000005018"/>
    </source>
</evidence>
<dbReference type="AlphaFoldDB" id="H8XAA5"/>
<dbReference type="InterPro" id="IPR032675">
    <property type="entry name" value="LRR_dom_sf"/>
</dbReference>
<dbReference type="KEGG" id="cot:CORT_0G04050"/>
<keyword evidence="1" id="KW-0808">Transferase</keyword>
<gene>
    <name evidence="1" type="ORF">CORT_0G04050</name>
</gene>
<name>H8XAA5_CANO9</name>
<dbReference type="Gene3D" id="3.80.10.10">
    <property type="entry name" value="Ribonuclease Inhibitor"/>
    <property type="match status" value="1"/>
</dbReference>